<sequence length="154" mass="17947">MSELNDYSIRVYEYLKIYNSELLKNISLQPSDFGKNYIFLEFITENENSPSNLYLSSEDNRLTVGFGTYHCHFDQFSGQDFEEQMKIAVEYFYKILDEELFVVCAGGGASTLLTYEEINFIASGQKLEKFDYDCINYYVTSWSGNKDRVLKNPN</sequence>
<comment type="caution">
    <text evidence="1">The sequence shown here is derived from an EMBL/GenBank/DDBJ whole genome shotgun (WGS) entry which is preliminary data.</text>
</comment>
<evidence type="ECO:0000313" key="2">
    <source>
        <dbReference type="Proteomes" id="UP000325141"/>
    </source>
</evidence>
<evidence type="ECO:0000313" key="1">
    <source>
        <dbReference type="EMBL" id="KAA5537918.1"/>
    </source>
</evidence>
<accession>A0A5M6CRH5</accession>
<dbReference type="Proteomes" id="UP000325141">
    <property type="component" value="Unassembled WGS sequence"/>
</dbReference>
<reference evidence="1 2" key="1">
    <citation type="submission" date="2019-09" db="EMBL/GenBank/DDBJ databases">
        <title>Genome sequence and assembly of Flavobacterium sp.</title>
        <authorList>
            <person name="Chhetri G."/>
        </authorList>
    </citation>
    <scope>NUCLEOTIDE SEQUENCE [LARGE SCALE GENOMIC DNA]</scope>
    <source>
        <strain evidence="1 2">SNL9</strain>
    </source>
</reference>
<keyword evidence="2" id="KW-1185">Reference proteome</keyword>
<organism evidence="1 2">
    <name type="scientific">Paenimyroides baculatum</name>
    <dbReference type="NCBI Taxonomy" id="2608000"/>
    <lineage>
        <taxon>Bacteria</taxon>
        <taxon>Pseudomonadati</taxon>
        <taxon>Bacteroidota</taxon>
        <taxon>Flavobacteriia</taxon>
        <taxon>Flavobacteriales</taxon>
        <taxon>Flavobacteriaceae</taxon>
        <taxon>Paenimyroides</taxon>
    </lineage>
</organism>
<proteinExistence type="predicted"/>
<gene>
    <name evidence="1" type="ORF">F0460_04455</name>
</gene>
<protein>
    <submittedName>
        <fullName evidence="1">Uncharacterized protein</fullName>
    </submittedName>
</protein>
<dbReference type="AlphaFoldDB" id="A0A5M6CRH5"/>
<dbReference type="RefSeq" id="WP_150010653.1">
    <property type="nucleotide sequence ID" value="NZ_VWSG01000002.1"/>
</dbReference>
<dbReference type="EMBL" id="VWSG01000002">
    <property type="protein sequence ID" value="KAA5537918.1"/>
    <property type="molecule type" value="Genomic_DNA"/>
</dbReference>
<name>A0A5M6CRH5_9FLAO</name>